<proteinExistence type="predicted"/>
<protein>
    <submittedName>
        <fullName evidence="2">Crp/Fnr family transcriptional regulator</fullName>
    </submittedName>
</protein>
<organism evidence="2 3">
    <name type="scientific">Mucilaginibacter hurinus</name>
    <dbReference type="NCBI Taxonomy" id="2201324"/>
    <lineage>
        <taxon>Bacteria</taxon>
        <taxon>Pseudomonadati</taxon>
        <taxon>Bacteroidota</taxon>
        <taxon>Sphingobacteriia</taxon>
        <taxon>Sphingobacteriales</taxon>
        <taxon>Sphingobacteriaceae</taxon>
        <taxon>Mucilaginibacter</taxon>
    </lineage>
</organism>
<dbReference type="OrthoDB" id="1092431at2"/>
<dbReference type="SUPFAM" id="SSF51206">
    <property type="entry name" value="cAMP-binding domain-like"/>
    <property type="match status" value="1"/>
</dbReference>
<sequence>MYPKLFTHIKKHVSLTDADEALITNKLTLTKLRKKTFILQPGKICQGNYFILKGCVRMYFVNKKLTEQITQFGLENWWLADYDSLYNQKPSTYYLQAVEDCELLLLTPQHETELISAIPQLQTYFRNMFEKSVIAAQRRIHYISSMNDEELYREFSRLFPEFIQRVPQYMLASYLGFTPQFLSRIRAKKV</sequence>
<evidence type="ECO:0000313" key="3">
    <source>
        <dbReference type="Proteomes" id="UP000253209"/>
    </source>
</evidence>
<evidence type="ECO:0000313" key="2">
    <source>
        <dbReference type="EMBL" id="RCH55794.1"/>
    </source>
</evidence>
<feature type="domain" description="Cyclic nucleotide-binding" evidence="1">
    <location>
        <begin position="31"/>
        <end position="114"/>
    </location>
</feature>
<name>A0A367GQP5_9SPHI</name>
<dbReference type="Proteomes" id="UP000253209">
    <property type="component" value="Unassembled WGS sequence"/>
</dbReference>
<gene>
    <name evidence="2" type="ORF">DJ568_03295</name>
</gene>
<dbReference type="AlphaFoldDB" id="A0A367GQP5"/>
<dbReference type="CDD" id="cd00038">
    <property type="entry name" value="CAP_ED"/>
    <property type="match status" value="1"/>
</dbReference>
<evidence type="ECO:0000259" key="1">
    <source>
        <dbReference type="Pfam" id="PF00027"/>
    </source>
</evidence>
<keyword evidence="3" id="KW-1185">Reference proteome</keyword>
<dbReference type="Pfam" id="PF00027">
    <property type="entry name" value="cNMP_binding"/>
    <property type="match status" value="1"/>
</dbReference>
<dbReference type="EMBL" id="QGDC01000002">
    <property type="protein sequence ID" value="RCH55794.1"/>
    <property type="molecule type" value="Genomic_DNA"/>
</dbReference>
<dbReference type="Gene3D" id="2.60.120.10">
    <property type="entry name" value="Jelly Rolls"/>
    <property type="match status" value="1"/>
</dbReference>
<accession>A0A367GQP5</accession>
<dbReference type="InterPro" id="IPR018490">
    <property type="entry name" value="cNMP-bd_dom_sf"/>
</dbReference>
<dbReference type="RefSeq" id="WP_114003829.1">
    <property type="nucleotide sequence ID" value="NZ_QGDC01000002.1"/>
</dbReference>
<dbReference type="InterPro" id="IPR014710">
    <property type="entry name" value="RmlC-like_jellyroll"/>
</dbReference>
<reference evidence="2 3" key="1">
    <citation type="submission" date="2018-05" db="EMBL/GenBank/DDBJ databases">
        <title>Mucilaginibacter hurinus sp. nov., isolated from briquette warehouse soil.</title>
        <authorList>
            <person name="Choi L."/>
        </authorList>
    </citation>
    <scope>NUCLEOTIDE SEQUENCE [LARGE SCALE GENOMIC DNA]</scope>
    <source>
        <strain evidence="2 3">ZR32</strain>
    </source>
</reference>
<dbReference type="InterPro" id="IPR000595">
    <property type="entry name" value="cNMP-bd_dom"/>
</dbReference>
<comment type="caution">
    <text evidence="2">The sequence shown here is derived from an EMBL/GenBank/DDBJ whole genome shotgun (WGS) entry which is preliminary data.</text>
</comment>